<evidence type="ECO:0000313" key="3">
    <source>
        <dbReference type="Proteomes" id="UP000660885"/>
    </source>
</evidence>
<feature type="region of interest" description="Disordered" evidence="1">
    <location>
        <begin position="1"/>
        <end position="20"/>
    </location>
</feature>
<keyword evidence="3" id="KW-1185">Reference proteome</keyword>
<name>A0ABS1UCG9_9PROT</name>
<accession>A0ABS1UCG9</accession>
<dbReference type="Proteomes" id="UP000660885">
    <property type="component" value="Unassembled WGS sequence"/>
</dbReference>
<reference evidence="2 3" key="1">
    <citation type="submission" date="2021-01" db="EMBL/GenBank/DDBJ databases">
        <title>Belnapia mucosa sp. nov. and Belnapia arida sp. nov., isolated from the Tabernas Desert (Almeria, Spain).</title>
        <authorList>
            <person name="Molina-Menor E."/>
            <person name="Vidal-Verdu A."/>
            <person name="Calonge A."/>
            <person name="Satari L."/>
            <person name="Pereto J."/>
            <person name="Porcar M."/>
        </authorList>
    </citation>
    <scope>NUCLEOTIDE SEQUENCE [LARGE SCALE GENOMIC DNA]</scope>
    <source>
        <strain evidence="2 3">T18</strain>
    </source>
</reference>
<dbReference type="RefSeq" id="WP_202835646.1">
    <property type="nucleotide sequence ID" value="NZ_JAETWB010000065.1"/>
</dbReference>
<organism evidence="2 3">
    <name type="scientific">Belnapia arida</name>
    <dbReference type="NCBI Taxonomy" id="2804533"/>
    <lineage>
        <taxon>Bacteria</taxon>
        <taxon>Pseudomonadati</taxon>
        <taxon>Pseudomonadota</taxon>
        <taxon>Alphaproteobacteria</taxon>
        <taxon>Acetobacterales</taxon>
        <taxon>Roseomonadaceae</taxon>
        <taxon>Belnapia</taxon>
    </lineage>
</organism>
<dbReference type="EMBL" id="JAETWB010000065">
    <property type="protein sequence ID" value="MBL6082384.1"/>
    <property type="molecule type" value="Genomic_DNA"/>
</dbReference>
<comment type="caution">
    <text evidence="2">The sequence shown here is derived from an EMBL/GenBank/DDBJ whole genome shotgun (WGS) entry which is preliminary data.</text>
</comment>
<evidence type="ECO:0000256" key="1">
    <source>
        <dbReference type="SAM" id="MobiDB-lite"/>
    </source>
</evidence>
<sequence>MEGYLQGLRNKAAGNSATPSRAPLAGAMIAKVMAPTCVKPSGAVTHWIGQATAKKVPERSAANLGPEFVSNISGVAIIKQPTWHRPETHQRHIRAKSSYEGAARCLNAPASAVATHLTLPSLKVGAES</sequence>
<proteinExistence type="predicted"/>
<protein>
    <submittedName>
        <fullName evidence="2">Uncharacterized protein</fullName>
    </submittedName>
</protein>
<evidence type="ECO:0000313" key="2">
    <source>
        <dbReference type="EMBL" id="MBL6082384.1"/>
    </source>
</evidence>
<gene>
    <name evidence="2" type="ORF">JMJ56_30910</name>
</gene>